<sequence length="929" mass="103054">MSYTDAQQPTLPFNGHSPLSSIARKEESPPEDNDNNSAERAPAKHRRNYQACEPCRERKVKCDLGDVDNPTAGPCAKCSREKKQCWFRPQRKKDPASKDVERATKRPRVDSMDSNAAVPTSSRGSGEGSSFSYGSNPMSPIRSVFSAGSPPLPLSAQRPAASYTSYPTRPAPTPFAPPVNNPFTVQQNGMGQSYSGGTPSRAVNGDDHVVMPQANSLAESFTNTTDNMSVLVRAATSTEVNGDPDQARQRQRALTGGVREVRGPLPSRAQEARDAALKDWSQMRFVRAGWFTADEALQYVEYFYTHLAPMTPVVIHDFRDPATHHTFLAEEPVLALAILAVTSRYYKLDSPAAVTRGYYIHEKLWDALRKIVQRLLWGQEQFGGGFCGAGMAPALESLTGQITWKGSLRTLGTIEACLLLTDWQPRALHFPPGDDENKLVGASFALLDDATPPQNEDSGNLPYSTWLEPAWRSDRMSWMLLGLAQSLSFELGVFDTRHTSCGGKHGANSACLTRRRLRRLVIAYVSQISGRIGIQSSLTPAQDDDIHGPESNLPADKMQKLWFEIASLMFAANRDIFPSREYTAKLVESGQYKKEIANFVPRLTQWFELYKSVEKELVPYMRHVLRMEYEYARLYINSLGLQKVVGQMAVQNRDSTRRGPSRELAPVMHNNQHYIDEVRAAAEQILKSSAYGLGDMKALGYAPVRTFLRSLSGMMFILKLFSLGAEEKVVRAEFKLLRDMTNRMSEQVVDDVHLSPHAARLIHHIMDDVQRNMIRIPKPGSRGQSRQMTPQPHSAQHAQSSSASDFAVFDQESPDVLGSIPMVDYSTQTFMPPPNFDASAAFDTSINGFDTNMDPALYATNEDWISLPIDNLFNLDSSTATVNQGYGGIGPTFGDRDMLSLITGTHLDQNQGNNVNGMPQAFANFGNLF</sequence>
<accession>A0ACC3A0Z6</accession>
<evidence type="ECO:0000313" key="1">
    <source>
        <dbReference type="EMBL" id="KAJ9653705.1"/>
    </source>
</evidence>
<evidence type="ECO:0000313" key="2">
    <source>
        <dbReference type="Proteomes" id="UP001172386"/>
    </source>
</evidence>
<gene>
    <name evidence="1" type="primary">ARO80_2</name>
    <name evidence="1" type="ORF">H2198_007162</name>
</gene>
<comment type="caution">
    <text evidence="1">The sequence shown here is derived from an EMBL/GenBank/DDBJ whole genome shotgun (WGS) entry which is preliminary data.</text>
</comment>
<dbReference type="EMBL" id="JAPDRQ010000144">
    <property type="protein sequence ID" value="KAJ9653705.1"/>
    <property type="molecule type" value="Genomic_DNA"/>
</dbReference>
<protein>
    <submittedName>
        <fullName evidence="1">Zinc finger transcriptional activator</fullName>
    </submittedName>
</protein>
<keyword evidence="2" id="KW-1185">Reference proteome</keyword>
<name>A0ACC3A0Z6_9EURO</name>
<reference evidence="1" key="1">
    <citation type="submission" date="2022-10" db="EMBL/GenBank/DDBJ databases">
        <title>Culturing micro-colonial fungi from biological soil crusts in the Mojave desert and describing Neophaeococcomyces mojavensis, and introducing the new genera and species Taxawa tesnikishii.</title>
        <authorList>
            <person name="Kurbessoian T."/>
            <person name="Stajich J.E."/>
        </authorList>
    </citation>
    <scope>NUCLEOTIDE SEQUENCE</scope>
    <source>
        <strain evidence="1">JES_112</strain>
    </source>
</reference>
<organism evidence="1 2">
    <name type="scientific">Neophaeococcomyces mojaviensis</name>
    <dbReference type="NCBI Taxonomy" id="3383035"/>
    <lineage>
        <taxon>Eukaryota</taxon>
        <taxon>Fungi</taxon>
        <taxon>Dikarya</taxon>
        <taxon>Ascomycota</taxon>
        <taxon>Pezizomycotina</taxon>
        <taxon>Eurotiomycetes</taxon>
        <taxon>Chaetothyriomycetidae</taxon>
        <taxon>Chaetothyriales</taxon>
        <taxon>Chaetothyriales incertae sedis</taxon>
        <taxon>Neophaeococcomyces</taxon>
    </lineage>
</organism>
<dbReference type="Proteomes" id="UP001172386">
    <property type="component" value="Unassembled WGS sequence"/>
</dbReference>
<proteinExistence type="predicted"/>